<dbReference type="Proteomes" id="UP000694846">
    <property type="component" value="Unplaced"/>
</dbReference>
<proteinExistence type="predicted"/>
<organism evidence="7 8">
    <name type="scientific">Sipha flava</name>
    <name type="common">yellow sugarcane aphid</name>
    <dbReference type="NCBI Taxonomy" id="143950"/>
    <lineage>
        <taxon>Eukaryota</taxon>
        <taxon>Metazoa</taxon>
        <taxon>Ecdysozoa</taxon>
        <taxon>Arthropoda</taxon>
        <taxon>Hexapoda</taxon>
        <taxon>Insecta</taxon>
        <taxon>Pterygota</taxon>
        <taxon>Neoptera</taxon>
        <taxon>Paraneoptera</taxon>
        <taxon>Hemiptera</taxon>
        <taxon>Sternorrhyncha</taxon>
        <taxon>Aphidomorpha</taxon>
        <taxon>Aphidoidea</taxon>
        <taxon>Aphididae</taxon>
        <taxon>Sipha</taxon>
    </lineage>
</organism>
<keyword evidence="2 4" id="KW-0863">Zinc-finger</keyword>
<gene>
    <name evidence="8" type="primary">LOC112683743</name>
</gene>
<sequence>MASKKCGSPSRMDLVKESQGRMKEIYKLIAEPESADSKKKLNSDYFDYSGKVINHDYCDVCYGGGEIVCCDKCPRSFHIICHVPTINKLPDGDWFCRGCSECDDDDEILKVPKNTVEVRGRLTRLLEIEIVKAHSDEEFLAEVPTKRKFNVKLQGRKQLDKQKMIRKKDRCFLCKRGILRGRLVNCHYCNRLYHLNCLDTPIRDWDHNMRWICPAHNNFFQLSYPELFTPGAGVISDTITMKRQRCELPRLPKYKFFNVPSHIDAMYKEPEENIPMMSTDNSSLNILCDVASLELESIDSDQHINYENRISNNISVKFLPTSQHLSILENNNNLLSKQPCASLTFLSSSTPITISIQEKSFKIGKSYNNHFSLQDLGNCEFLSDYHATITFDDELGDYLVKNHSRHGLIVDDVSYFGNRRPKESSNSELKKINSQVKKFINKQRRQVWNRNLIRIYQNNYSKEMFIRYIGKKRRFNFEPLLKYYTGKLKKNKHDYKKVECMCSKRFPPKDGYAGQALLCNGSIMSIGCFKFEFTYDIYTKEITKGSTENLETKQDGNKLNGVRLKPPSEQENCINITKCNSYEQELVTINSHCSLEDTDDTNSFNEQNNISLFDNSQDFSSSKERTIINGISKNVTMHENDFKPPLEVNLPNNTICTSNLNNTDDILLDKCFANDLIQEVDVLSDDGGIIEEEIVYEINVPEADISTTNSINDDQDWIIEEIVVEADKNDLESSVNLQLSSPLEYSVPENNRGDYKTEHMYCARSPSYNEPIVISDDDE</sequence>
<name>A0A8B8FIF8_9HEMI</name>
<keyword evidence="1" id="KW-0479">Metal-binding</keyword>
<dbReference type="AlphaFoldDB" id="A0A8B8FIF8"/>
<feature type="domain" description="FHA" evidence="5">
    <location>
        <begin position="361"/>
        <end position="415"/>
    </location>
</feature>
<dbReference type="RefSeq" id="XP_025410684.1">
    <property type="nucleotide sequence ID" value="XM_025554899.1"/>
</dbReference>
<dbReference type="PANTHER" id="PTHR46309:SF1">
    <property type="entry name" value="PHD FINGER PROTEIN 12"/>
    <property type="match status" value="1"/>
</dbReference>
<dbReference type="GeneID" id="112683743"/>
<dbReference type="InterPro" id="IPR019787">
    <property type="entry name" value="Znf_PHD-finger"/>
</dbReference>
<dbReference type="Gene3D" id="2.60.200.20">
    <property type="match status" value="1"/>
</dbReference>
<dbReference type="PROSITE" id="PS50006">
    <property type="entry name" value="FHA_DOMAIN"/>
    <property type="match status" value="1"/>
</dbReference>
<dbReference type="InterPro" id="IPR011011">
    <property type="entry name" value="Znf_FYVE_PHD"/>
</dbReference>
<evidence type="ECO:0000259" key="6">
    <source>
        <dbReference type="PROSITE" id="PS50016"/>
    </source>
</evidence>
<evidence type="ECO:0000256" key="3">
    <source>
        <dbReference type="ARBA" id="ARBA00022833"/>
    </source>
</evidence>
<dbReference type="InterPro" id="IPR042163">
    <property type="entry name" value="PHF12"/>
</dbReference>
<protein>
    <submittedName>
        <fullName evidence="8">Uncharacterized protein LOC112683743 isoform X1</fullName>
    </submittedName>
</protein>
<dbReference type="InterPro" id="IPR000253">
    <property type="entry name" value="FHA_dom"/>
</dbReference>
<dbReference type="InterPro" id="IPR013083">
    <property type="entry name" value="Znf_RING/FYVE/PHD"/>
</dbReference>
<dbReference type="SUPFAM" id="SSF49879">
    <property type="entry name" value="SMAD/FHA domain"/>
    <property type="match status" value="1"/>
</dbReference>
<keyword evidence="7" id="KW-1185">Reference proteome</keyword>
<dbReference type="InterPro" id="IPR019786">
    <property type="entry name" value="Zinc_finger_PHD-type_CS"/>
</dbReference>
<dbReference type="PROSITE" id="PS50016">
    <property type="entry name" value="ZF_PHD_2"/>
    <property type="match status" value="1"/>
</dbReference>
<dbReference type="GO" id="GO:0000122">
    <property type="term" value="P:negative regulation of transcription by RNA polymerase II"/>
    <property type="evidence" value="ECO:0007669"/>
    <property type="project" value="TreeGrafter"/>
</dbReference>
<dbReference type="SUPFAM" id="SSF57903">
    <property type="entry name" value="FYVE/PHD zinc finger"/>
    <property type="match status" value="2"/>
</dbReference>
<dbReference type="Gene3D" id="3.30.40.10">
    <property type="entry name" value="Zinc/RING finger domain, C3HC4 (zinc finger)"/>
    <property type="match status" value="1"/>
</dbReference>
<dbReference type="InterPro" id="IPR008984">
    <property type="entry name" value="SMAD_FHA_dom_sf"/>
</dbReference>
<evidence type="ECO:0000313" key="7">
    <source>
        <dbReference type="Proteomes" id="UP000694846"/>
    </source>
</evidence>
<reference evidence="8" key="1">
    <citation type="submission" date="2025-08" db="UniProtKB">
        <authorList>
            <consortium name="RefSeq"/>
        </authorList>
    </citation>
    <scope>IDENTIFICATION</scope>
    <source>
        <tissue evidence="8">Whole body</tissue>
    </source>
</reference>
<dbReference type="GO" id="GO:0070822">
    <property type="term" value="C:Sin3-type complex"/>
    <property type="evidence" value="ECO:0007669"/>
    <property type="project" value="TreeGrafter"/>
</dbReference>
<accession>A0A8B8FIF8</accession>
<keyword evidence="3" id="KW-0862">Zinc</keyword>
<dbReference type="OrthoDB" id="1919692at2759"/>
<dbReference type="SMART" id="SM00249">
    <property type="entry name" value="PHD"/>
    <property type="match status" value="2"/>
</dbReference>
<dbReference type="GO" id="GO:0003714">
    <property type="term" value="F:transcription corepressor activity"/>
    <property type="evidence" value="ECO:0007669"/>
    <property type="project" value="InterPro"/>
</dbReference>
<dbReference type="Gene3D" id="2.30.30.1150">
    <property type="match status" value="1"/>
</dbReference>
<evidence type="ECO:0000313" key="8">
    <source>
        <dbReference type="RefSeq" id="XP_025410684.1"/>
    </source>
</evidence>
<dbReference type="PANTHER" id="PTHR46309">
    <property type="entry name" value="PHD FINGER PROTEIN 12"/>
    <property type="match status" value="1"/>
</dbReference>
<dbReference type="InterPro" id="IPR001965">
    <property type="entry name" value="Znf_PHD"/>
</dbReference>
<feature type="domain" description="PHD-type" evidence="6">
    <location>
        <begin position="55"/>
        <end position="102"/>
    </location>
</feature>
<dbReference type="GO" id="GO:0008270">
    <property type="term" value="F:zinc ion binding"/>
    <property type="evidence" value="ECO:0007669"/>
    <property type="project" value="UniProtKB-KW"/>
</dbReference>
<evidence type="ECO:0000256" key="1">
    <source>
        <dbReference type="ARBA" id="ARBA00022723"/>
    </source>
</evidence>
<evidence type="ECO:0000256" key="2">
    <source>
        <dbReference type="ARBA" id="ARBA00022771"/>
    </source>
</evidence>
<evidence type="ECO:0000259" key="5">
    <source>
        <dbReference type="PROSITE" id="PS50006"/>
    </source>
</evidence>
<dbReference type="PROSITE" id="PS01359">
    <property type="entry name" value="ZF_PHD_1"/>
    <property type="match status" value="1"/>
</dbReference>
<dbReference type="Pfam" id="PF00628">
    <property type="entry name" value="PHD"/>
    <property type="match status" value="2"/>
</dbReference>
<evidence type="ECO:0000256" key="4">
    <source>
        <dbReference type="PROSITE-ProRule" id="PRU00146"/>
    </source>
</evidence>
<dbReference type="CDD" id="cd15541">
    <property type="entry name" value="PHD_TIF1_like"/>
    <property type="match status" value="1"/>
</dbReference>